<dbReference type="PROSITE" id="PS50175">
    <property type="entry name" value="ASP_PROT_RETROV"/>
    <property type="match status" value="1"/>
</dbReference>
<evidence type="ECO:0000256" key="2">
    <source>
        <dbReference type="ARBA" id="ARBA00022801"/>
    </source>
</evidence>
<feature type="compositionally biased region" description="Basic and acidic residues" evidence="3">
    <location>
        <begin position="18"/>
        <end position="60"/>
    </location>
</feature>
<keyword evidence="1" id="KW-0064">Aspartyl protease</keyword>
<protein>
    <recommendedName>
        <fullName evidence="4">Peptidase A2 domain-containing protein</fullName>
    </recommendedName>
</protein>
<dbReference type="PROSITE" id="PS00141">
    <property type="entry name" value="ASP_PROTEASE"/>
    <property type="match status" value="1"/>
</dbReference>
<dbReference type="GO" id="GO:0006508">
    <property type="term" value="P:proteolysis"/>
    <property type="evidence" value="ECO:0007669"/>
    <property type="project" value="InterPro"/>
</dbReference>
<dbReference type="GO" id="GO:0004190">
    <property type="term" value="F:aspartic-type endopeptidase activity"/>
    <property type="evidence" value="ECO:0007669"/>
    <property type="project" value="UniProtKB-KW"/>
</dbReference>
<feature type="region of interest" description="Disordered" evidence="3">
    <location>
        <begin position="18"/>
        <end position="103"/>
    </location>
</feature>
<keyword evidence="6" id="KW-1185">Reference proteome</keyword>
<sequence length="464" mass="53549">MEGNESAKNIVRAFAKEQSELNKKFMEKPTVKPKPEEEVKPTEKKSEDKSTSIAHVEDWSNWKPPTISSANDPFESHIGLRQTKQRMERQSQNQEPKKKTAIPGTYIEEEKEEERVIIPTKFQNSNIPKPDQPEEEIENIANKDEEEEIPKEEKKFRKPQKKQVETKLEIDKIIKKIMQQKINLTIEEILRMSPNFVHKLQELSEKDKEKIKSLNSMDLQERLLSFGFKEIPKPKIHYACPLGFMEIFIGKEEYPIRALVDTGAELNIIPEEIAIKASLTTRNLNMNLRGIGGHTTSLIELSEFTQIILASGEETLIHFFIAKGSVHTVLGRPFLEDNNIRLEFSHKQGEILSYQEPDGRRLCMPICKPQALGWQTGPPRGMDLCNMEKLVRNNPGKKYQDAKRDNTIMKLTQKTQQLSISPKGDKIGQDLQNHKWPNNLKRKIEKSISEDELPNIIYKPIDNN</sequence>
<evidence type="ECO:0000256" key="3">
    <source>
        <dbReference type="SAM" id="MobiDB-lite"/>
    </source>
</evidence>
<dbReference type="Proteomes" id="UP000765509">
    <property type="component" value="Unassembled WGS sequence"/>
</dbReference>
<dbReference type="Pfam" id="PF00077">
    <property type="entry name" value="RVP"/>
    <property type="match status" value="1"/>
</dbReference>
<dbReference type="OrthoDB" id="5535068at2759"/>
<comment type="caution">
    <text evidence="5">The sequence shown here is derived from an EMBL/GenBank/DDBJ whole genome shotgun (WGS) entry which is preliminary data.</text>
</comment>
<feature type="domain" description="Peptidase A2" evidence="4">
    <location>
        <begin position="256"/>
        <end position="293"/>
    </location>
</feature>
<proteinExistence type="predicted"/>
<dbReference type="Gene3D" id="2.40.70.10">
    <property type="entry name" value="Acid Proteases"/>
    <property type="match status" value="1"/>
</dbReference>
<gene>
    <name evidence="5" type="ORF">O181_120898</name>
</gene>
<dbReference type="EMBL" id="AVOT02109384">
    <property type="protein sequence ID" value="MBW0581183.1"/>
    <property type="molecule type" value="Genomic_DNA"/>
</dbReference>
<dbReference type="InterPro" id="IPR021109">
    <property type="entry name" value="Peptidase_aspartic_dom_sf"/>
</dbReference>
<dbReference type="AlphaFoldDB" id="A0A9Q3KGW4"/>
<dbReference type="InterPro" id="IPR018061">
    <property type="entry name" value="Retropepsins"/>
</dbReference>
<evidence type="ECO:0000256" key="1">
    <source>
        <dbReference type="ARBA" id="ARBA00022750"/>
    </source>
</evidence>
<organism evidence="5 6">
    <name type="scientific">Austropuccinia psidii MF-1</name>
    <dbReference type="NCBI Taxonomy" id="1389203"/>
    <lineage>
        <taxon>Eukaryota</taxon>
        <taxon>Fungi</taxon>
        <taxon>Dikarya</taxon>
        <taxon>Basidiomycota</taxon>
        <taxon>Pucciniomycotina</taxon>
        <taxon>Pucciniomycetes</taxon>
        <taxon>Pucciniales</taxon>
        <taxon>Sphaerophragmiaceae</taxon>
        <taxon>Austropuccinia</taxon>
    </lineage>
</organism>
<evidence type="ECO:0000313" key="6">
    <source>
        <dbReference type="Proteomes" id="UP000765509"/>
    </source>
</evidence>
<accession>A0A9Q3KGW4</accession>
<keyword evidence="2" id="KW-0378">Hydrolase</keyword>
<dbReference type="CDD" id="cd00303">
    <property type="entry name" value="retropepsin_like"/>
    <property type="match status" value="1"/>
</dbReference>
<name>A0A9Q3KGW4_9BASI</name>
<evidence type="ECO:0000313" key="5">
    <source>
        <dbReference type="EMBL" id="MBW0581183.1"/>
    </source>
</evidence>
<dbReference type="SUPFAM" id="SSF50630">
    <property type="entry name" value="Acid proteases"/>
    <property type="match status" value="1"/>
</dbReference>
<dbReference type="InterPro" id="IPR001969">
    <property type="entry name" value="Aspartic_peptidase_AS"/>
</dbReference>
<dbReference type="InterPro" id="IPR001995">
    <property type="entry name" value="Peptidase_A2_cat"/>
</dbReference>
<keyword evidence="1" id="KW-0645">Protease</keyword>
<evidence type="ECO:0000259" key="4">
    <source>
        <dbReference type="PROSITE" id="PS50175"/>
    </source>
</evidence>
<reference evidence="5" key="1">
    <citation type="submission" date="2021-03" db="EMBL/GenBank/DDBJ databases">
        <title>Draft genome sequence of rust myrtle Austropuccinia psidii MF-1, a brazilian biotype.</title>
        <authorList>
            <person name="Quecine M.C."/>
            <person name="Pachon D.M.R."/>
            <person name="Bonatelli M.L."/>
            <person name="Correr F.H."/>
            <person name="Franceschini L.M."/>
            <person name="Leite T.F."/>
            <person name="Margarido G.R.A."/>
            <person name="Almeida C.A."/>
            <person name="Ferrarezi J.A."/>
            <person name="Labate C.A."/>
        </authorList>
    </citation>
    <scope>NUCLEOTIDE SEQUENCE</scope>
    <source>
        <strain evidence="5">MF-1</strain>
    </source>
</reference>